<comment type="cofactor">
    <cofactor evidence="2">
        <name>a metal cation</name>
        <dbReference type="ChEBI" id="CHEBI:25213"/>
    </cofactor>
</comment>
<dbReference type="GO" id="GO:0005829">
    <property type="term" value="C:cytosol"/>
    <property type="evidence" value="ECO:0007669"/>
    <property type="project" value="TreeGrafter"/>
</dbReference>
<evidence type="ECO:0000256" key="10">
    <source>
        <dbReference type="ARBA" id="ARBA00023052"/>
    </source>
</evidence>
<evidence type="ECO:0000256" key="7">
    <source>
        <dbReference type="ARBA" id="ARBA00022723"/>
    </source>
</evidence>
<dbReference type="GO" id="GO:0004737">
    <property type="term" value="F:pyruvate decarboxylase activity"/>
    <property type="evidence" value="ECO:0007669"/>
    <property type="project" value="UniProtKB-EC"/>
</dbReference>
<keyword evidence="7" id="KW-0479">Metal-binding</keyword>
<dbReference type="GO" id="GO:0046872">
    <property type="term" value="F:metal ion binding"/>
    <property type="evidence" value="ECO:0007669"/>
    <property type="project" value="UniProtKB-KW"/>
</dbReference>
<evidence type="ECO:0000256" key="6">
    <source>
        <dbReference type="ARBA" id="ARBA00013202"/>
    </source>
</evidence>
<dbReference type="GO" id="GO:0000949">
    <property type="term" value="P:aromatic amino acid family catabolic process to alcohol via Ehrlich pathway"/>
    <property type="evidence" value="ECO:0007669"/>
    <property type="project" value="TreeGrafter"/>
</dbReference>
<proteinExistence type="inferred from homology"/>
<keyword evidence="10" id="KW-0786">Thiamine pyrophosphate</keyword>
<dbReference type="Proteomes" id="UP000807159">
    <property type="component" value="Chromosome 16"/>
</dbReference>
<protein>
    <recommendedName>
        <fullName evidence="6">pyruvate decarboxylase</fullName>
        <ecNumber evidence="6">4.1.1.1</ecNumber>
    </recommendedName>
</protein>
<dbReference type="EMBL" id="JACEGQ020000016">
    <property type="protein sequence ID" value="KAH8484625.1"/>
    <property type="molecule type" value="Genomic_DNA"/>
</dbReference>
<comment type="subunit">
    <text evidence="5">Homotetramer.</text>
</comment>
<dbReference type="InterPro" id="IPR029061">
    <property type="entry name" value="THDP-binding"/>
</dbReference>
<accession>A0A8T2WTF9</accession>
<keyword evidence="11" id="KW-0456">Lyase</keyword>
<dbReference type="AlphaFoldDB" id="A0A8T2WTF9"/>
<comment type="similarity">
    <text evidence="4">Belongs to the TPP enzyme family.</text>
</comment>
<evidence type="ECO:0000256" key="2">
    <source>
        <dbReference type="ARBA" id="ARBA00001920"/>
    </source>
</evidence>
<keyword evidence="9" id="KW-0460">Magnesium</keyword>
<evidence type="ECO:0000256" key="5">
    <source>
        <dbReference type="ARBA" id="ARBA00011881"/>
    </source>
</evidence>
<dbReference type="PANTHER" id="PTHR43452">
    <property type="entry name" value="PYRUVATE DECARBOXYLASE"/>
    <property type="match status" value="1"/>
</dbReference>
<evidence type="ECO:0000256" key="4">
    <source>
        <dbReference type="ARBA" id="ARBA00007812"/>
    </source>
</evidence>
<keyword evidence="13" id="KW-1185">Reference proteome</keyword>
<dbReference type="InterPro" id="IPR012110">
    <property type="entry name" value="PDC/IPDC-like"/>
</dbReference>
<feature type="non-terminal residue" evidence="12">
    <location>
        <position position="1"/>
    </location>
</feature>
<evidence type="ECO:0000256" key="11">
    <source>
        <dbReference type="ARBA" id="ARBA00023239"/>
    </source>
</evidence>
<comment type="catalytic activity">
    <reaction evidence="1">
        <text>a 2-oxocarboxylate + H(+) = an aldehyde + CO2</text>
        <dbReference type="Rhea" id="RHEA:11628"/>
        <dbReference type="ChEBI" id="CHEBI:15378"/>
        <dbReference type="ChEBI" id="CHEBI:16526"/>
        <dbReference type="ChEBI" id="CHEBI:17478"/>
        <dbReference type="ChEBI" id="CHEBI:35179"/>
        <dbReference type="EC" id="4.1.1.1"/>
    </reaction>
</comment>
<dbReference type="EC" id="4.1.1.1" evidence="6"/>
<evidence type="ECO:0000313" key="13">
    <source>
        <dbReference type="Proteomes" id="UP000807159"/>
    </source>
</evidence>
<evidence type="ECO:0000313" key="12">
    <source>
        <dbReference type="EMBL" id="KAH8484625.1"/>
    </source>
</evidence>
<evidence type="ECO:0000256" key="9">
    <source>
        <dbReference type="ARBA" id="ARBA00022842"/>
    </source>
</evidence>
<dbReference type="SUPFAM" id="SSF52518">
    <property type="entry name" value="Thiamin diphosphate-binding fold (THDP-binding)"/>
    <property type="match status" value="1"/>
</dbReference>
<comment type="cofactor">
    <cofactor evidence="3">
        <name>thiamine diphosphate</name>
        <dbReference type="ChEBI" id="CHEBI:58937"/>
    </cofactor>
</comment>
<organism evidence="12 13">
    <name type="scientific">Populus deltoides</name>
    <name type="common">Eastern poplar</name>
    <name type="synonym">Eastern cottonwood</name>
    <dbReference type="NCBI Taxonomy" id="3696"/>
    <lineage>
        <taxon>Eukaryota</taxon>
        <taxon>Viridiplantae</taxon>
        <taxon>Streptophyta</taxon>
        <taxon>Embryophyta</taxon>
        <taxon>Tracheophyta</taxon>
        <taxon>Spermatophyta</taxon>
        <taxon>Magnoliopsida</taxon>
        <taxon>eudicotyledons</taxon>
        <taxon>Gunneridae</taxon>
        <taxon>Pentapetalae</taxon>
        <taxon>rosids</taxon>
        <taxon>fabids</taxon>
        <taxon>Malpighiales</taxon>
        <taxon>Salicaceae</taxon>
        <taxon>Saliceae</taxon>
        <taxon>Populus</taxon>
    </lineage>
</organism>
<sequence>MDTKIGSLDTCRPTSNDMINPTNGAVAAIQSSVSPTIINASDENLPVICIVGGPNSNDYGTNRILHHTIGLPDFSQELACFSTVTCFQAVVNNLEDAHELIDTAISTALKESKPVYISVSCNLSAIPHPTFSREPVPFSLTPKLSNKLGLEAAVEAAAEFLNKAVKPVLVGGPKLRSAHAGEAFV</sequence>
<comment type="caution">
    <text evidence="12">The sequence shown here is derived from an EMBL/GenBank/DDBJ whole genome shotgun (WGS) entry which is preliminary data.</text>
</comment>
<dbReference type="PANTHER" id="PTHR43452:SF6">
    <property type="entry name" value="PYRUVATE DECARBOXYLASE 2"/>
    <property type="match status" value="1"/>
</dbReference>
<evidence type="ECO:0000256" key="3">
    <source>
        <dbReference type="ARBA" id="ARBA00001964"/>
    </source>
</evidence>
<dbReference type="InterPro" id="IPR029035">
    <property type="entry name" value="DHS-like_NAD/FAD-binding_dom"/>
</dbReference>
<name>A0A8T2WTF9_POPDE</name>
<dbReference type="Gene3D" id="3.40.50.970">
    <property type="match status" value="1"/>
</dbReference>
<reference evidence="12" key="1">
    <citation type="journal article" date="2021" name="J. Hered.">
        <title>Genome Assembly of Salicaceae Populus deltoides (Eastern Cottonwood) I-69 Based on Nanopore Sequencing and Hi-C Technologies.</title>
        <authorList>
            <person name="Bai S."/>
            <person name="Wu H."/>
            <person name="Zhang J."/>
            <person name="Pan Z."/>
            <person name="Zhao W."/>
            <person name="Li Z."/>
            <person name="Tong C."/>
        </authorList>
    </citation>
    <scope>NUCLEOTIDE SEQUENCE</scope>
    <source>
        <tissue evidence="12">Leaf</tissue>
    </source>
</reference>
<gene>
    <name evidence="12" type="ORF">H0E87_026397</name>
</gene>
<dbReference type="SUPFAM" id="SSF52467">
    <property type="entry name" value="DHS-like NAD/FAD-binding domain"/>
    <property type="match status" value="1"/>
</dbReference>
<evidence type="ECO:0000256" key="8">
    <source>
        <dbReference type="ARBA" id="ARBA00022793"/>
    </source>
</evidence>
<keyword evidence="8" id="KW-0210">Decarboxylase</keyword>
<evidence type="ECO:0000256" key="1">
    <source>
        <dbReference type="ARBA" id="ARBA00001041"/>
    </source>
</evidence>